<keyword evidence="5" id="KW-0413">Isomerase</keyword>
<evidence type="ECO:0000256" key="2">
    <source>
        <dbReference type="ARBA" id="ARBA00022741"/>
    </source>
</evidence>
<dbReference type="InterPro" id="IPR001650">
    <property type="entry name" value="Helicase_C-like"/>
</dbReference>
<dbReference type="PROSITE" id="PS51192">
    <property type="entry name" value="HELICASE_ATP_BIND_1"/>
    <property type="match status" value="1"/>
</dbReference>
<dbReference type="STRING" id="436010.A0A165Z9R1"/>
<comment type="catalytic activity">
    <reaction evidence="6">
        <text>Couples ATP hydrolysis with the unwinding of duplex DNA by translocating in the 3'-5' direction.</text>
        <dbReference type="EC" id="5.6.2.4"/>
    </reaction>
</comment>
<dbReference type="Proteomes" id="UP000076532">
    <property type="component" value="Unassembled WGS sequence"/>
</dbReference>
<dbReference type="InterPro" id="IPR014001">
    <property type="entry name" value="Helicase_ATP-bd"/>
</dbReference>
<evidence type="ECO:0000313" key="11">
    <source>
        <dbReference type="Proteomes" id="UP000076532"/>
    </source>
</evidence>
<dbReference type="GO" id="GO:0005694">
    <property type="term" value="C:chromosome"/>
    <property type="evidence" value="ECO:0007669"/>
    <property type="project" value="TreeGrafter"/>
</dbReference>
<accession>A0A165Z9R1</accession>
<evidence type="ECO:0000256" key="1">
    <source>
        <dbReference type="ARBA" id="ARBA00005446"/>
    </source>
</evidence>
<proteinExistence type="inferred from homology"/>
<dbReference type="GO" id="GO:0043138">
    <property type="term" value="F:3'-5' DNA helicase activity"/>
    <property type="evidence" value="ECO:0007669"/>
    <property type="project" value="UniProtKB-EC"/>
</dbReference>
<evidence type="ECO:0000256" key="7">
    <source>
        <dbReference type="ARBA" id="ARBA00034808"/>
    </source>
</evidence>
<dbReference type="PROSITE" id="PS51194">
    <property type="entry name" value="HELICASE_CTER"/>
    <property type="match status" value="1"/>
</dbReference>
<dbReference type="Pfam" id="PF00271">
    <property type="entry name" value="Helicase_C"/>
    <property type="match status" value="1"/>
</dbReference>
<dbReference type="AlphaFoldDB" id="A0A165Z9R1"/>
<dbReference type="GO" id="GO:0005737">
    <property type="term" value="C:cytoplasm"/>
    <property type="evidence" value="ECO:0007669"/>
    <property type="project" value="TreeGrafter"/>
</dbReference>
<protein>
    <recommendedName>
        <fullName evidence="7">DNA 3'-5' helicase</fullName>
        <ecNumber evidence="7">5.6.2.4</ecNumber>
    </recommendedName>
</protein>
<evidence type="ECO:0000259" key="9">
    <source>
        <dbReference type="PROSITE" id="PS51194"/>
    </source>
</evidence>
<dbReference type="Pfam" id="PF00270">
    <property type="entry name" value="DEAD"/>
    <property type="match status" value="1"/>
</dbReference>
<evidence type="ECO:0000256" key="6">
    <source>
        <dbReference type="ARBA" id="ARBA00034617"/>
    </source>
</evidence>
<reference evidence="10 11" key="1">
    <citation type="journal article" date="2016" name="Mol. Biol. Evol.">
        <title>Comparative Genomics of Early-Diverging Mushroom-Forming Fungi Provides Insights into the Origins of Lignocellulose Decay Capabilities.</title>
        <authorList>
            <person name="Nagy L.G."/>
            <person name="Riley R."/>
            <person name="Tritt A."/>
            <person name="Adam C."/>
            <person name="Daum C."/>
            <person name="Floudas D."/>
            <person name="Sun H."/>
            <person name="Yadav J.S."/>
            <person name="Pangilinan J."/>
            <person name="Larsson K.H."/>
            <person name="Matsuura K."/>
            <person name="Barry K."/>
            <person name="Labutti K."/>
            <person name="Kuo R."/>
            <person name="Ohm R.A."/>
            <person name="Bhattacharya S.S."/>
            <person name="Shirouzu T."/>
            <person name="Yoshinaga Y."/>
            <person name="Martin F.M."/>
            <person name="Grigoriev I.V."/>
            <person name="Hibbett D.S."/>
        </authorList>
    </citation>
    <scope>NUCLEOTIDE SEQUENCE [LARGE SCALE GENOMIC DNA]</scope>
    <source>
        <strain evidence="10 11">CBS 109695</strain>
    </source>
</reference>
<dbReference type="GO" id="GO:0009378">
    <property type="term" value="F:four-way junction helicase activity"/>
    <property type="evidence" value="ECO:0007669"/>
    <property type="project" value="TreeGrafter"/>
</dbReference>
<dbReference type="EMBL" id="KV417681">
    <property type="protein sequence ID" value="KZP10362.1"/>
    <property type="molecule type" value="Genomic_DNA"/>
</dbReference>
<comment type="similarity">
    <text evidence="1">Belongs to the helicase family. RecQ subfamily.</text>
</comment>
<keyword evidence="2" id="KW-0547">Nucleotide-binding</keyword>
<feature type="non-terminal residue" evidence="10">
    <location>
        <position position="1"/>
    </location>
</feature>
<keyword evidence="11" id="KW-1185">Reference proteome</keyword>
<dbReference type="GO" id="GO:0000724">
    <property type="term" value="P:double-strand break repair via homologous recombination"/>
    <property type="evidence" value="ECO:0007669"/>
    <property type="project" value="TreeGrafter"/>
</dbReference>
<evidence type="ECO:0000256" key="3">
    <source>
        <dbReference type="ARBA" id="ARBA00022840"/>
    </source>
</evidence>
<gene>
    <name evidence="10" type="ORF">FIBSPDRAFT_715184</name>
</gene>
<dbReference type="OrthoDB" id="10261556at2759"/>
<feature type="domain" description="Helicase C-terminal" evidence="9">
    <location>
        <begin position="163"/>
        <end position="257"/>
    </location>
</feature>
<evidence type="ECO:0000256" key="5">
    <source>
        <dbReference type="ARBA" id="ARBA00023235"/>
    </source>
</evidence>
<organism evidence="10 11">
    <name type="scientific">Athelia psychrophila</name>
    <dbReference type="NCBI Taxonomy" id="1759441"/>
    <lineage>
        <taxon>Eukaryota</taxon>
        <taxon>Fungi</taxon>
        <taxon>Dikarya</taxon>
        <taxon>Basidiomycota</taxon>
        <taxon>Agaricomycotina</taxon>
        <taxon>Agaricomycetes</taxon>
        <taxon>Agaricomycetidae</taxon>
        <taxon>Atheliales</taxon>
        <taxon>Atheliaceae</taxon>
        <taxon>Athelia</taxon>
    </lineage>
</organism>
<keyword evidence="3" id="KW-0067">ATP-binding</keyword>
<name>A0A165Z9R1_9AGAM</name>
<dbReference type="PANTHER" id="PTHR13710">
    <property type="entry name" value="DNA HELICASE RECQ FAMILY MEMBER"/>
    <property type="match status" value="1"/>
</dbReference>
<dbReference type="InterPro" id="IPR011545">
    <property type="entry name" value="DEAD/DEAH_box_helicase_dom"/>
</dbReference>
<dbReference type="SUPFAM" id="SSF52540">
    <property type="entry name" value="P-loop containing nucleoside triphosphate hydrolases"/>
    <property type="match status" value="1"/>
</dbReference>
<dbReference type="PANTHER" id="PTHR13710:SF105">
    <property type="entry name" value="ATP-DEPENDENT DNA HELICASE Q1"/>
    <property type="match status" value="1"/>
</dbReference>
<keyword evidence="4" id="KW-0238">DNA-binding</keyword>
<dbReference type="GO" id="GO:0003677">
    <property type="term" value="F:DNA binding"/>
    <property type="evidence" value="ECO:0007669"/>
    <property type="project" value="UniProtKB-KW"/>
</dbReference>
<feature type="domain" description="Helicase ATP-binding" evidence="8">
    <location>
        <begin position="1"/>
        <end position="126"/>
    </location>
</feature>
<evidence type="ECO:0000313" key="10">
    <source>
        <dbReference type="EMBL" id="KZP10362.1"/>
    </source>
</evidence>
<dbReference type="InterPro" id="IPR027417">
    <property type="entry name" value="P-loop_NTPase"/>
</dbReference>
<dbReference type="GO" id="GO:0005524">
    <property type="term" value="F:ATP binding"/>
    <property type="evidence" value="ECO:0007669"/>
    <property type="project" value="UniProtKB-KW"/>
</dbReference>
<sequence length="257" mass="28929">QANSSKLRTVSVCSETLVTHGAAKLYESILSEKCQEVQVSPEIAISPEFRKAVTSKKRFYGRLRAVVIDEAHCISIWGGSFRTDYAELGLLRGRFPRHIPFLIASATLPDHILDDIRSKLKLLTNATMVRITNERPNVALSVRPMKHSESSKADLRFVLPVGATTAAEIPITLIYCNQRIRCEDGTDRIRMWAKELGIPEDCIAFYHAKVGAKRKRELEELLRQGKICVMICTDAVGMGCDMRNVIRIILWELPTSF</sequence>
<evidence type="ECO:0000256" key="4">
    <source>
        <dbReference type="ARBA" id="ARBA00023125"/>
    </source>
</evidence>
<evidence type="ECO:0000259" key="8">
    <source>
        <dbReference type="PROSITE" id="PS51192"/>
    </source>
</evidence>
<dbReference type="EC" id="5.6.2.4" evidence="7"/>
<feature type="non-terminal residue" evidence="10">
    <location>
        <position position="257"/>
    </location>
</feature>
<dbReference type="Gene3D" id="3.40.50.300">
    <property type="entry name" value="P-loop containing nucleotide triphosphate hydrolases"/>
    <property type="match status" value="2"/>
</dbReference>